<keyword evidence="2 6" id="KW-0418">Kinase</keyword>
<name>A0ABU0EDZ2_9CELL</name>
<protein>
    <submittedName>
        <fullName evidence="6">Two-component system sensor histidine kinase DesK</fullName>
        <ecNumber evidence="6">2.7.13.3</ecNumber>
    </submittedName>
</protein>
<evidence type="ECO:0000256" key="4">
    <source>
        <dbReference type="SAM" id="Phobius"/>
    </source>
</evidence>
<keyword evidence="4" id="KW-1133">Transmembrane helix</keyword>
<keyword evidence="1 6" id="KW-0808">Transferase</keyword>
<reference evidence="6 7" key="1">
    <citation type="submission" date="2023-07" db="EMBL/GenBank/DDBJ databases">
        <title>Sorghum-associated microbial communities from plants grown in Nebraska, USA.</title>
        <authorList>
            <person name="Schachtman D."/>
        </authorList>
    </citation>
    <scope>NUCLEOTIDE SEQUENCE [LARGE SCALE GENOMIC DNA]</scope>
    <source>
        <strain evidence="6 7">BE332</strain>
    </source>
</reference>
<keyword evidence="4" id="KW-0472">Membrane</keyword>
<evidence type="ECO:0000313" key="6">
    <source>
        <dbReference type="EMBL" id="MDQ0373485.1"/>
    </source>
</evidence>
<dbReference type="EC" id="2.7.13.3" evidence="6"/>
<accession>A0ABU0EDZ2</accession>
<dbReference type="Gene3D" id="1.20.5.1930">
    <property type="match status" value="1"/>
</dbReference>
<feature type="domain" description="Signal transduction histidine kinase subgroup 3 dimerisation and phosphoacceptor" evidence="5">
    <location>
        <begin position="174"/>
        <end position="239"/>
    </location>
</feature>
<feature type="transmembrane region" description="Helical" evidence="4">
    <location>
        <begin position="110"/>
        <end position="129"/>
    </location>
</feature>
<evidence type="ECO:0000256" key="3">
    <source>
        <dbReference type="ARBA" id="ARBA00023012"/>
    </source>
</evidence>
<keyword evidence="3" id="KW-0902">Two-component regulatory system</keyword>
<keyword evidence="7" id="KW-1185">Reference proteome</keyword>
<dbReference type="PANTHER" id="PTHR24421:SF63">
    <property type="entry name" value="SENSOR HISTIDINE KINASE DESK"/>
    <property type="match status" value="1"/>
</dbReference>
<feature type="transmembrane region" description="Helical" evidence="4">
    <location>
        <begin position="35"/>
        <end position="54"/>
    </location>
</feature>
<comment type="caution">
    <text evidence="6">The sequence shown here is derived from an EMBL/GenBank/DDBJ whole genome shotgun (WGS) entry which is preliminary data.</text>
</comment>
<dbReference type="GO" id="GO:0004673">
    <property type="term" value="F:protein histidine kinase activity"/>
    <property type="evidence" value="ECO:0007669"/>
    <property type="project" value="UniProtKB-EC"/>
</dbReference>
<organism evidence="6 7">
    <name type="scientific">Cellulomonas humilata</name>
    <dbReference type="NCBI Taxonomy" id="144055"/>
    <lineage>
        <taxon>Bacteria</taxon>
        <taxon>Bacillati</taxon>
        <taxon>Actinomycetota</taxon>
        <taxon>Actinomycetes</taxon>
        <taxon>Micrococcales</taxon>
        <taxon>Cellulomonadaceae</taxon>
        <taxon>Cellulomonas</taxon>
    </lineage>
</organism>
<evidence type="ECO:0000256" key="2">
    <source>
        <dbReference type="ARBA" id="ARBA00022777"/>
    </source>
</evidence>
<dbReference type="InterPro" id="IPR011712">
    <property type="entry name" value="Sig_transdc_His_kin_sub3_dim/P"/>
</dbReference>
<dbReference type="CDD" id="cd16917">
    <property type="entry name" value="HATPase_UhpB-NarQ-NarX-like"/>
    <property type="match status" value="1"/>
</dbReference>
<dbReference type="EMBL" id="JAUSVB010000002">
    <property type="protein sequence ID" value="MDQ0373485.1"/>
    <property type="molecule type" value="Genomic_DNA"/>
</dbReference>
<dbReference type="PANTHER" id="PTHR24421">
    <property type="entry name" value="NITRATE/NITRITE SENSOR PROTEIN NARX-RELATED"/>
    <property type="match status" value="1"/>
</dbReference>
<dbReference type="InterPro" id="IPR050482">
    <property type="entry name" value="Sensor_HK_TwoCompSys"/>
</dbReference>
<dbReference type="Proteomes" id="UP001239626">
    <property type="component" value="Unassembled WGS sequence"/>
</dbReference>
<gene>
    <name evidence="6" type="ORF">J2X26_001796</name>
</gene>
<dbReference type="Pfam" id="PF07730">
    <property type="entry name" value="HisKA_3"/>
    <property type="match status" value="1"/>
</dbReference>
<sequence length="360" mass="37839">MRVVGPVLGIVWAVFLLQPWQAAWAAPHGIERTLSLVAIAGLAVSFAWVVLTRAGPHGSRLPDPRTGFVLAGQVVLVGVSTLAAGEEGLVGLVFVCVSAIFLMRDPRALLVAVFASVVIVVLPRIVPGWEPIDDLVISVVLASVAVFGFTQLVLRNRQLQLAQDEVAVLAIERERERIARDIHDILGHSLTVISVKAELAGKLVDLDPERAKAEMADVQALARAALADVRGTVSATRAVTLAGELAGARQAFDSAGVEADVPGTVDQVPDELRELFAWAVREGTTNVLRHAAATRVQVTMTGDTLVVDDDGDGPAAADLIAGNGLRGLSERARQVGARVAVSPSPLGGYRLLVTTTGATR</sequence>
<dbReference type="RefSeq" id="WP_307491557.1">
    <property type="nucleotide sequence ID" value="NZ_JAUSVB010000002.1"/>
</dbReference>
<feature type="transmembrane region" description="Helical" evidence="4">
    <location>
        <begin position="135"/>
        <end position="154"/>
    </location>
</feature>
<keyword evidence="4" id="KW-0812">Transmembrane</keyword>
<evidence type="ECO:0000256" key="1">
    <source>
        <dbReference type="ARBA" id="ARBA00022679"/>
    </source>
</evidence>
<dbReference type="Gene3D" id="3.30.565.10">
    <property type="entry name" value="Histidine kinase-like ATPase, C-terminal domain"/>
    <property type="match status" value="1"/>
</dbReference>
<dbReference type="InterPro" id="IPR036890">
    <property type="entry name" value="HATPase_C_sf"/>
</dbReference>
<feature type="transmembrane region" description="Helical" evidence="4">
    <location>
        <begin position="66"/>
        <end position="82"/>
    </location>
</feature>
<evidence type="ECO:0000259" key="5">
    <source>
        <dbReference type="Pfam" id="PF07730"/>
    </source>
</evidence>
<evidence type="ECO:0000313" key="7">
    <source>
        <dbReference type="Proteomes" id="UP001239626"/>
    </source>
</evidence>
<proteinExistence type="predicted"/>